<dbReference type="InterPro" id="IPR011051">
    <property type="entry name" value="RmlC_Cupin_sf"/>
</dbReference>
<dbReference type="Gene3D" id="1.10.10.60">
    <property type="entry name" value="Homeodomain-like"/>
    <property type="match status" value="2"/>
</dbReference>
<dbReference type="SMART" id="SM00342">
    <property type="entry name" value="HTH_ARAC"/>
    <property type="match status" value="1"/>
</dbReference>
<dbReference type="PRINTS" id="PR00032">
    <property type="entry name" value="HTHARAC"/>
</dbReference>
<dbReference type="InterPro" id="IPR020449">
    <property type="entry name" value="Tscrpt_reg_AraC-type_HTH"/>
</dbReference>
<keyword evidence="3" id="KW-0238">DNA-binding</keyword>
<dbReference type="FunFam" id="1.10.10.60:FF:000132">
    <property type="entry name" value="AraC family transcriptional regulator"/>
    <property type="match status" value="1"/>
</dbReference>
<dbReference type="RefSeq" id="WP_146784246.1">
    <property type="nucleotide sequence ID" value="NZ_VOLT01000002.1"/>
</dbReference>
<dbReference type="InterPro" id="IPR014710">
    <property type="entry name" value="RmlC-like_jellyroll"/>
</dbReference>
<protein>
    <submittedName>
        <fullName evidence="6">Helix-turn-helix transcriptional regulator</fullName>
    </submittedName>
</protein>
<dbReference type="PROSITE" id="PS01124">
    <property type="entry name" value="HTH_ARAC_FAMILY_2"/>
    <property type="match status" value="1"/>
</dbReference>
<dbReference type="GO" id="GO:0003700">
    <property type="term" value="F:DNA-binding transcription factor activity"/>
    <property type="evidence" value="ECO:0007669"/>
    <property type="project" value="InterPro"/>
</dbReference>
<accession>A0A5C6QQQ4</accession>
<sequence>MTTRQIKEANLLISERTDFQVTAKVEQMAKGYIDKWHQHPWHQIAFPFEGILQTKVADSQFVIPHSGMLFIPANTRHESFVVTDTKFIGIYLNPQFHDQFPLKAKAISVTPFLRELVLYINNCVSNSIASEEELSKLVAVLIDQISSGESYKMKLLLPSDRRLMIIFNALMADPQLDTKLSDWATQVGASERTLSRLFTKELGMTFPLWRQHLRLVSSLNLLETTISVQEVAFKVGYNADSSFIFAFKKLFQQTPQQYRNSGFKLSSRINDE</sequence>
<evidence type="ECO:0000259" key="5">
    <source>
        <dbReference type="PROSITE" id="PS01124"/>
    </source>
</evidence>
<dbReference type="PANTHER" id="PTHR11019">
    <property type="entry name" value="HTH-TYPE TRANSCRIPTIONAL REGULATOR NIMR"/>
    <property type="match status" value="1"/>
</dbReference>
<evidence type="ECO:0000256" key="2">
    <source>
        <dbReference type="ARBA" id="ARBA00023015"/>
    </source>
</evidence>
<dbReference type="OrthoDB" id="5949386at2"/>
<evidence type="ECO:0000313" key="6">
    <source>
        <dbReference type="EMBL" id="TWX70958.1"/>
    </source>
</evidence>
<dbReference type="SUPFAM" id="SSF46689">
    <property type="entry name" value="Homeodomain-like"/>
    <property type="match status" value="2"/>
</dbReference>
<dbReference type="Proteomes" id="UP000321822">
    <property type="component" value="Unassembled WGS sequence"/>
</dbReference>
<feature type="domain" description="HTH araC/xylS-type" evidence="5">
    <location>
        <begin position="161"/>
        <end position="261"/>
    </location>
</feature>
<evidence type="ECO:0000256" key="4">
    <source>
        <dbReference type="ARBA" id="ARBA00023163"/>
    </source>
</evidence>
<dbReference type="PANTHER" id="PTHR11019:SF199">
    <property type="entry name" value="HTH-TYPE TRANSCRIPTIONAL REGULATOR NIMR"/>
    <property type="match status" value="1"/>
</dbReference>
<proteinExistence type="predicted"/>
<dbReference type="AlphaFoldDB" id="A0A5C6QQQ4"/>
<evidence type="ECO:0000256" key="1">
    <source>
        <dbReference type="ARBA" id="ARBA00022491"/>
    </source>
</evidence>
<keyword evidence="2" id="KW-0805">Transcription regulation</keyword>
<evidence type="ECO:0000313" key="7">
    <source>
        <dbReference type="Proteomes" id="UP000321822"/>
    </source>
</evidence>
<gene>
    <name evidence="6" type="ORF">ESZ36_04765</name>
</gene>
<dbReference type="InterPro" id="IPR018062">
    <property type="entry name" value="HTH_AraC-typ_CS"/>
</dbReference>
<keyword evidence="1" id="KW-0678">Repressor</keyword>
<evidence type="ECO:0000256" key="3">
    <source>
        <dbReference type="ARBA" id="ARBA00023125"/>
    </source>
</evidence>
<dbReference type="EMBL" id="VOLT01000002">
    <property type="protein sequence ID" value="TWX70958.1"/>
    <property type="molecule type" value="Genomic_DNA"/>
</dbReference>
<dbReference type="CDD" id="cd06124">
    <property type="entry name" value="cupin_NimR-like_N"/>
    <property type="match status" value="1"/>
</dbReference>
<name>A0A5C6QQQ4_9GAMM</name>
<dbReference type="GO" id="GO:0043565">
    <property type="term" value="F:sequence-specific DNA binding"/>
    <property type="evidence" value="ECO:0007669"/>
    <property type="project" value="InterPro"/>
</dbReference>
<reference evidence="6 7" key="1">
    <citation type="submission" date="2019-07" db="EMBL/GenBank/DDBJ databases">
        <title>Genomes of sea-ice associated Colwellia species.</title>
        <authorList>
            <person name="Bowman J.P."/>
        </authorList>
    </citation>
    <scope>NUCLEOTIDE SEQUENCE [LARGE SCALE GENOMIC DNA]</scope>
    <source>
        <strain evidence="6 7">ACAM 459</strain>
    </source>
</reference>
<dbReference type="PROSITE" id="PS00041">
    <property type="entry name" value="HTH_ARAC_FAMILY_1"/>
    <property type="match status" value="1"/>
</dbReference>
<keyword evidence="7" id="KW-1185">Reference proteome</keyword>
<dbReference type="SUPFAM" id="SSF51182">
    <property type="entry name" value="RmlC-like cupins"/>
    <property type="match status" value="1"/>
</dbReference>
<dbReference type="InterPro" id="IPR009057">
    <property type="entry name" value="Homeodomain-like_sf"/>
</dbReference>
<comment type="caution">
    <text evidence="6">The sequence shown here is derived from an EMBL/GenBank/DDBJ whole genome shotgun (WGS) entry which is preliminary data.</text>
</comment>
<dbReference type="Pfam" id="PF12833">
    <property type="entry name" value="HTH_18"/>
    <property type="match status" value="1"/>
</dbReference>
<organism evidence="6 7">
    <name type="scientific">Colwellia demingiae</name>
    <dbReference type="NCBI Taxonomy" id="89401"/>
    <lineage>
        <taxon>Bacteria</taxon>
        <taxon>Pseudomonadati</taxon>
        <taxon>Pseudomonadota</taxon>
        <taxon>Gammaproteobacteria</taxon>
        <taxon>Alteromonadales</taxon>
        <taxon>Colwelliaceae</taxon>
        <taxon>Colwellia</taxon>
    </lineage>
</organism>
<dbReference type="InterPro" id="IPR018060">
    <property type="entry name" value="HTH_AraC"/>
</dbReference>
<dbReference type="Gene3D" id="2.60.120.10">
    <property type="entry name" value="Jelly Rolls"/>
    <property type="match status" value="1"/>
</dbReference>
<keyword evidence="4" id="KW-0804">Transcription</keyword>